<comment type="subcellular location">
    <subcellularLocation>
        <location evidence="1">Cell membrane</location>
        <topology evidence="1">Multi-pass membrane protein</topology>
    </subcellularLocation>
</comment>
<feature type="domain" description="Polysaccharide chain length determinant N-terminal" evidence="10">
    <location>
        <begin position="9"/>
        <end position="97"/>
    </location>
</feature>
<organism evidence="12">
    <name type="scientific">Cereibacter sphaeroides (strain ATCC 17025 / ATH 2.4.3)</name>
    <name type="common">Rhodobacter sphaeroides</name>
    <dbReference type="NCBI Taxonomy" id="349102"/>
    <lineage>
        <taxon>Bacteria</taxon>
        <taxon>Pseudomonadati</taxon>
        <taxon>Pseudomonadota</taxon>
        <taxon>Alphaproteobacteria</taxon>
        <taxon>Rhodobacterales</taxon>
        <taxon>Paracoccaceae</taxon>
        <taxon>Cereibacter</taxon>
    </lineage>
</organism>
<evidence type="ECO:0000256" key="2">
    <source>
        <dbReference type="ARBA" id="ARBA00022475"/>
    </source>
</evidence>
<evidence type="ECO:0008006" key="13">
    <source>
        <dbReference type="Google" id="ProtNLM"/>
    </source>
</evidence>
<keyword evidence="4" id="KW-0547">Nucleotide-binding</keyword>
<evidence type="ECO:0000259" key="9">
    <source>
        <dbReference type="Pfam" id="PF01656"/>
    </source>
</evidence>
<gene>
    <name evidence="12" type="ordered locus">Rsph17025_4101</name>
</gene>
<dbReference type="AlphaFoldDB" id="A4WZY9"/>
<accession>A4WZY9</accession>
<dbReference type="InterPro" id="IPR002586">
    <property type="entry name" value="CobQ/CobB/MinD/ParA_Nub-bd_dom"/>
</dbReference>
<dbReference type="Pfam" id="PF01656">
    <property type="entry name" value="CbiA"/>
    <property type="match status" value="1"/>
</dbReference>
<keyword evidence="6" id="KW-1133">Transmembrane helix</keyword>
<feature type="coiled-coil region" evidence="8">
    <location>
        <begin position="282"/>
        <end position="367"/>
    </location>
</feature>
<evidence type="ECO:0000256" key="4">
    <source>
        <dbReference type="ARBA" id="ARBA00022741"/>
    </source>
</evidence>
<dbReference type="InterPro" id="IPR032807">
    <property type="entry name" value="GNVR"/>
</dbReference>
<dbReference type="SUPFAM" id="SSF52540">
    <property type="entry name" value="P-loop containing nucleoside triphosphate hydrolases"/>
    <property type="match status" value="1"/>
</dbReference>
<dbReference type="PANTHER" id="PTHR32309:SF32">
    <property type="entry name" value="TYROSINE-PROTEIN KINASE ETK-RELATED"/>
    <property type="match status" value="1"/>
</dbReference>
<dbReference type="InterPro" id="IPR027417">
    <property type="entry name" value="P-loop_NTPase"/>
</dbReference>
<evidence type="ECO:0000256" key="5">
    <source>
        <dbReference type="ARBA" id="ARBA00022840"/>
    </source>
</evidence>
<evidence type="ECO:0000256" key="6">
    <source>
        <dbReference type="ARBA" id="ARBA00022989"/>
    </source>
</evidence>
<geneLocation type="plasmid" evidence="12">
    <name>pRSPA02</name>
</geneLocation>
<sequence>MARVASDEDEIDLGRILAQLWAGRFRIAGSTAAAAVLALVHLADTPPTFRAEALLQLEEKAAQALPAALSDIAGLEPRIAAEIEILRSHSVLAEAVAAHRLDLQALPVQAPVLGHAVASGRLPLPDSGILGAYDRGDGRILLDLLEVPSEWVDEWIRLTATGNGGFTLSLPDGRRLDGQVGEPLLWPEAGFGLRIVGLEAPAGRQFRLRRQDEIGAIEALRGRLSVSERGRGALILDVTLTGPDPVEAQAALAAVTDAYLRQNRGRSAAEAQSSLDFIEHQLPGAREAVARVEDRLEAYRQAQHTLAPDLESLSLLNEIRAAETELRELSGKEEDLARRFTPLHPAYQKLLAARARAEDRLAGLRQEAAGLPETQRGLFNLSRELDVARQVHLDLLNRAQELRVLTASTLGNARLLDAARARPAPVAPRRGRVLALALLLGALGGAGYVLGRNWLQAVILGPEDLDRLGLPVYATVLLAPQAVRQRGDRRPWPILALTDPDCVTLEGIRLLRAGLHFGREAARSRSVGFTSPSSGAGKSFLAANLAVVEAQAGQRVCLVDTDLRRGDLRRYFGMSRGTPGLSDYLSGSAAVDDLLRPGPVEDLMVLTAGRLPPHPSELLLRPAFAHLVAELDRRFDLVIFDMPPALAVTDAAVIGRTMGIMLAVLRHAITEREEVEVMIRQMQGAGVTLGGAVINGYRPCGRRGAYGYRYDDSYSYRSGQEA</sequence>
<keyword evidence="5" id="KW-0067">ATP-binding</keyword>
<dbReference type="KEGG" id="rsq:Rsph17025_4101"/>
<evidence type="ECO:0000256" key="8">
    <source>
        <dbReference type="SAM" id="Coils"/>
    </source>
</evidence>
<dbReference type="Pfam" id="PF13807">
    <property type="entry name" value="GNVR"/>
    <property type="match status" value="1"/>
</dbReference>
<dbReference type="CDD" id="cd05387">
    <property type="entry name" value="BY-kinase"/>
    <property type="match status" value="1"/>
</dbReference>
<dbReference type="InterPro" id="IPR005702">
    <property type="entry name" value="Wzc-like_C"/>
</dbReference>
<reference evidence="12" key="1">
    <citation type="submission" date="2007-04" db="EMBL/GenBank/DDBJ databases">
        <title>Complete sequence of plasmid pRSPA02 of Rhodobacter sphaeroides ATCC 17025.</title>
        <authorList>
            <consortium name="US DOE Joint Genome Institute"/>
            <person name="Copeland A."/>
            <person name="Lucas S."/>
            <person name="Lapidus A."/>
            <person name="Barry K."/>
            <person name="Detter J.C."/>
            <person name="Glavina del Rio T."/>
            <person name="Hammon N."/>
            <person name="Israni S."/>
            <person name="Dalin E."/>
            <person name="Tice H."/>
            <person name="Pitluck S."/>
            <person name="Chertkov O."/>
            <person name="Brettin T."/>
            <person name="Bruce D."/>
            <person name="Han C."/>
            <person name="Schmutz J."/>
            <person name="Larimer F."/>
            <person name="Land M."/>
            <person name="Hauser L."/>
            <person name="Kyrpides N."/>
            <person name="Kim E."/>
            <person name="Richardson P."/>
            <person name="Mackenzie C."/>
            <person name="Choudhary M."/>
            <person name="Donohue T.J."/>
            <person name="Kaplan S."/>
        </authorList>
    </citation>
    <scope>NUCLEOTIDE SEQUENCE [LARGE SCALE GENOMIC DNA]</scope>
    <source>
        <strain evidence="12">ATCC 17025</strain>
        <plasmid evidence="12">pRSPA02</plasmid>
    </source>
</reference>
<evidence type="ECO:0000256" key="3">
    <source>
        <dbReference type="ARBA" id="ARBA00022692"/>
    </source>
</evidence>
<dbReference type="GO" id="GO:0004713">
    <property type="term" value="F:protein tyrosine kinase activity"/>
    <property type="evidence" value="ECO:0007669"/>
    <property type="project" value="TreeGrafter"/>
</dbReference>
<evidence type="ECO:0000259" key="11">
    <source>
        <dbReference type="Pfam" id="PF13807"/>
    </source>
</evidence>
<keyword evidence="8" id="KW-0175">Coiled coil</keyword>
<dbReference type="BioCyc" id="RSPH349102:G1G8M-4230-MONOMER"/>
<keyword evidence="3" id="KW-0812">Transmembrane</keyword>
<dbReference type="GO" id="GO:0005524">
    <property type="term" value="F:ATP binding"/>
    <property type="evidence" value="ECO:0007669"/>
    <property type="project" value="UniProtKB-KW"/>
</dbReference>
<name>A4WZY9_CERS5</name>
<dbReference type="Gene3D" id="3.40.50.300">
    <property type="entry name" value="P-loop containing nucleotide triphosphate hydrolases"/>
    <property type="match status" value="1"/>
</dbReference>
<dbReference type="NCBIfam" id="TIGR01007">
    <property type="entry name" value="eps_fam"/>
    <property type="match status" value="1"/>
</dbReference>
<dbReference type="InterPro" id="IPR050445">
    <property type="entry name" value="Bact_polysacc_biosynth/exp"/>
</dbReference>
<dbReference type="EMBL" id="CP000663">
    <property type="protein sequence ID" value="ABP72953.1"/>
    <property type="molecule type" value="Genomic_DNA"/>
</dbReference>
<keyword evidence="12" id="KW-0614">Plasmid</keyword>
<keyword evidence="2" id="KW-1003">Cell membrane</keyword>
<dbReference type="Pfam" id="PF02706">
    <property type="entry name" value="Wzz"/>
    <property type="match status" value="1"/>
</dbReference>
<dbReference type="PANTHER" id="PTHR32309">
    <property type="entry name" value="TYROSINE-PROTEIN KINASE"/>
    <property type="match status" value="1"/>
</dbReference>
<feature type="domain" description="CobQ/CobB/MinD/ParA nucleotide binding" evidence="9">
    <location>
        <begin position="529"/>
        <end position="563"/>
    </location>
</feature>
<evidence type="ECO:0000256" key="7">
    <source>
        <dbReference type="ARBA" id="ARBA00023136"/>
    </source>
</evidence>
<dbReference type="HOGENOM" id="CLU_009912_0_0_5"/>
<evidence type="ECO:0000313" key="12">
    <source>
        <dbReference type="EMBL" id="ABP72953.1"/>
    </source>
</evidence>
<dbReference type="Pfam" id="PF23607">
    <property type="entry name" value="WZC_N"/>
    <property type="match status" value="1"/>
</dbReference>
<evidence type="ECO:0000259" key="10">
    <source>
        <dbReference type="Pfam" id="PF02706"/>
    </source>
</evidence>
<protein>
    <recommendedName>
        <fullName evidence="13">Non-specific protein-tyrosine kinase</fullName>
    </recommendedName>
</protein>
<feature type="domain" description="Tyrosine-protein kinase G-rich" evidence="11">
    <location>
        <begin position="373"/>
        <end position="453"/>
    </location>
</feature>
<dbReference type="GO" id="GO:0005886">
    <property type="term" value="C:plasma membrane"/>
    <property type="evidence" value="ECO:0007669"/>
    <property type="project" value="UniProtKB-SubCell"/>
</dbReference>
<proteinExistence type="predicted"/>
<keyword evidence="7" id="KW-0472">Membrane</keyword>
<evidence type="ECO:0000256" key="1">
    <source>
        <dbReference type="ARBA" id="ARBA00004651"/>
    </source>
</evidence>
<dbReference type="InterPro" id="IPR003856">
    <property type="entry name" value="LPS_length_determ_N"/>
</dbReference>